<dbReference type="SUPFAM" id="SSF58038">
    <property type="entry name" value="SNARE fusion complex"/>
    <property type="match status" value="1"/>
</dbReference>
<protein>
    <submittedName>
        <fullName evidence="4">VAMP2</fullName>
    </submittedName>
</protein>
<sequence>MRTNVEKVLERDKKLSELQDSADALEQGASQFEKQAGKLKSKFWWKNCKVSITSITIISNVYIWPVPCVDMRCSYSKSSRLLLPTMIIMACTTNPDQAGVECTGQSWSWVRDGIPARGQQETEAGLDGNSKR</sequence>
<evidence type="ECO:0000313" key="5">
    <source>
        <dbReference type="Proteomes" id="UP001235939"/>
    </source>
</evidence>
<organism evidence="4 5">
    <name type="scientific">Cordylochernes scorpioides</name>
    <dbReference type="NCBI Taxonomy" id="51811"/>
    <lineage>
        <taxon>Eukaryota</taxon>
        <taxon>Metazoa</taxon>
        <taxon>Ecdysozoa</taxon>
        <taxon>Arthropoda</taxon>
        <taxon>Chelicerata</taxon>
        <taxon>Arachnida</taxon>
        <taxon>Pseudoscorpiones</taxon>
        <taxon>Cheliferoidea</taxon>
        <taxon>Chernetidae</taxon>
        <taxon>Cordylochernes</taxon>
    </lineage>
</organism>
<evidence type="ECO:0000256" key="1">
    <source>
        <dbReference type="PROSITE-ProRule" id="PRU00290"/>
    </source>
</evidence>
<dbReference type="PRINTS" id="PR00219">
    <property type="entry name" value="SYNAPTOBREVN"/>
</dbReference>
<keyword evidence="1 2" id="KW-0175">Coiled coil</keyword>
<dbReference type="PROSITE" id="PS50892">
    <property type="entry name" value="V_SNARE"/>
    <property type="match status" value="1"/>
</dbReference>
<feature type="domain" description="V-SNARE coiled-coil homology" evidence="3">
    <location>
        <begin position="1"/>
        <end position="46"/>
    </location>
</feature>
<evidence type="ECO:0000313" key="4">
    <source>
        <dbReference type="EMBL" id="UYV64892.1"/>
    </source>
</evidence>
<name>A0ABY6KAX9_9ARAC</name>
<proteinExistence type="predicted"/>
<evidence type="ECO:0000259" key="3">
    <source>
        <dbReference type="PROSITE" id="PS50892"/>
    </source>
</evidence>
<dbReference type="EMBL" id="CP092865">
    <property type="protein sequence ID" value="UYV64892.1"/>
    <property type="molecule type" value="Genomic_DNA"/>
</dbReference>
<dbReference type="Gene3D" id="1.20.5.110">
    <property type="match status" value="1"/>
</dbReference>
<dbReference type="Proteomes" id="UP001235939">
    <property type="component" value="Chromosome 03"/>
</dbReference>
<dbReference type="InterPro" id="IPR001388">
    <property type="entry name" value="Synaptobrevin-like"/>
</dbReference>
<evidence type="ECO:0000256" key="2">
    <source>
        <dbReference type="SAM" id="Coils"/>
    </source>
</evidence>
<gene>
    <name evidence="4" type="ORF">LAZ67_3002306</name>
</gene>
<dbReference type="Pfam" id="PF00957">
    <property type="entry name" value="Synaptobrevin"/>
    <property type="match status" value="1"/>
</dbReference>
<accession>A0ABY6KAX9</accession>
<keyword evidence="5" id="KW-1185">Reference proteome</keyword>
<dbReference type="PANTHER" id="PTHR45701">
    <property type="entry name" value="SYNAPTOBREVIN FAMILY MEMBER"/>
    <property type="match status" value="1"/>
</dbReference>
<dbReference type="InterPro" id="IPR016444">
    <property type="entry name" value="Synaptobrevin/VAMP"/>
</dbReference>
<feature type="coiled-coil region" evidence="2">
    <location>
        <begin position="15"/>
        <end position="42"/>
    </location>
</feature>
<dbReference type="InterPro" id="IPR042855">
    <property type="entry name" value="V_SNARE_CC"/>
</dbReference>
<reference evidence="4 5" key="1">
    <citation type="submission" date="2022-01" db="EMBL/GenBank/DDBJ databases">
        <title>A chromosomal length assembly of Cordylochernes scorpioides.</title>
        <authorList>
            <person name="Zeh D."/>
            <person name="Zeh J."/>
        </authorList>
    </citation>
    <scope>NUCLEOTIDE SEQUENCE [LARGE SCALE GENOMIC DNA]</scope>
    <source>
        <strain evidence="4">IN4F17</strain>
        <tissue evidence="4">Whole Body</tissue>
    </source>
</reference>